<dbReference type="InterPro" id="IPR036152">
    <property type="entry name" value="Asp/glu_Ase-like_sf"/>
</dbReference>
<dbReference type="Pfam" id="PF00710">
    <property type="entry name" value="Asparaginase"/>
    <property type="match status" value="1"/>
</dbReference>
<evidence type="ECO:0000259" key="4">
    <source>
        <dbReference type="Pfam" id="PF00710"/>
    </source>
</evidence>
<dbReference type="InterPro" id="IPR027475">
    <property type="entry name" value="Asparaginase/glutaminase_AS2"/>
</dbReference>
<evidence type="ECO:0000313" key="7">
    <source>
        <dbReference type="Proteomes" id="UP001606099"/>
    </source>
</evidence>
<dbReference type="Proteomes" id="UP001606099">
    <property type="component" value="Unassembled WGS sequence"/>
</dbReference>
<dbReference type="InterPro" id="IPR027473">
    <property type="entry name" value="L-asparaginase_C"/>
</dbReference>
<reference evidence="6 7" key="1">
    <citation type="submission" date="2024-08" db="EMBL/GenBank/DDBJ databases">
        <authorList>
            <person name="Lu H."/>
        </authorList>
    </citation>
    <scope>NUCLEOTIDE SEQUENCE [LARGE SCALE GENOMIC DNA]</scope>
    <source>
        <strain evidence="6 7">BYS180W</strain>
    </source>
</reference>
<organism evidence="6 7">
    <name type="scientific">Roseateles rivi</name>
    <dbReference type="NCBI Taxonomy" id="3299028"/>
    <lineage>
        <taxon>Bacteria</taxon>
        <taxon>Pseudomonadati</taxon>
        <taxon>Pseudomonadota</taxon>
        <taxon>Betaproteobacteria</taxon>
        <taxon>Burkholderiales</taxon>
        <taxon>Sphaerotilaceae</taxon>
        <taxon>Roseateles</taxon>
    </lineage>
</organism>
<dbReference type="InterPro" id="IPR037152">
    <property type="entry name" value="L-asparaginase_N_sf"/>
</dbReference>
<dbReference type="PRINTS" id="PR00139">
    <property type="entry name" value="ASNGLNASE"/>
</dbReference>
<evidence type="ECO:0000256" key="2">
    <source>
        <dbReference type="ARBA" id="ARBA00022801"/>
    </source>
</evidence>
<dbReference type="PROSITE" id="PS51732">
    <property type="entry name" value="ASN_GLN_ASE_3"/>
    <property type="match status" value="1"/>
</dbReference>
<dbReference type="RefSeq" id="WP_394462168.1">
    <property type="nucleotide sequence ID" value="NZ_JBIGHZ010000005.1"/>
</dbReference>
<feature type="domain" description="Asparaginase/glutaminase C-terminal" evidence="5">
    <location>
        <begin position="192"/>
        <end position="282"/>
    </location>
</feature>
<name>A0ABW7FXZ6_9BURK</name>
<dbReference type="Gene3D" id="3.40.50.1170">
    <property type="entry name" value="L-asparaginase, N-terminal domain"/>
    <property type="match status" value="1"/>
</dbReference>
<proteinExistence type="inferred from homology"/>
<dbReference type="InterPro" id="IPR006034">
    <property type="entry name" value="Asparaginase/glutaminase-like"/>
</dbReference>
<evidence type="ECO:0000259" key="5">
    <source>
        <dbReference type="Pfam" id="PF17763"/>
    </source>
</evidence>
<sequence length="285" mass="30035">MGYQAGEVGVADLVAEVPGLAAFTLEAHQLAQLDSKDMDVPTWQRLAQAVLSHVQREDVTGVVITHGTDTLEETAYFLHRVLPQSKPVVLTAAMRPTTALLRDGPQNLLDAVRLAALPGAQGVLVLLAGQVHAAHAVRKVHSYAVAAFASPESGPLALMEEGAVRQLHAWPQQAEAPLALRAWMKDVQQWPRVEIVLNHVGADGRLVDALLAQGVVGLVVAGTGNGTVSTGLAQALDRAQAQGVAVLRSTRCDAGAVVGEGRWPHAGSLGPVKARIALQLELLQR</sequence>
<evidence type="ECO:0000313" key="6">
    <source>
        <dbReference type="EMBL" id="MFG6449199.1"/>
    </source>
</evidence>
<dbReference type="Pfam" id="PF17763">
    <property type="entry name" value="Asparaginase_C"/>
    <property type="match status" value="1"/>
</dbReference>
<keyword evidence="2" id="KW-0378">Hydrolase</keyword>
<feature type="domain" description="L-asparaginase N-terminal" evidence="4">
    <location>
        <begin position="8"/>
        <end position="165"/>
    </location>
</feature>
<dbReference type="SUPFAM" id="SSF53774">
    <property type="entry name" value="Glutaminase/Asparaginase"/>
    <property type="match status" value="1"/>
</dbReference>
<comment type="similarity">
    <text evidence="1">Belongs to the asparaginase 1 family.</text>
</comment>
<dbReference type="PANTHER" id="PTHR11707:SF28">
    <property type="entry name" value="60 KDA LYSOPHOSPHOLIPASE"/>
    <property type="match status" value="1"/>
</dbReference>
<evidence type="ECO:0000256" key="1">
    <source>
        <dbReference type="ARBA" id="ARBA00010518"/>
    </source>
</evidence>
<dbReference type="InterPro" id="IPR004550">
    <property type="entry name" value="AsnASE_II"/>
</dbReference>
<dbReference type="PIRSF" id="PIRSF001220">
    <property type="entry name" value="L-ASNase_gatD"/>
    <property type="match status" value="1"/>
</dbReference>
<dbReference type="CDD" id="cd08964">
    <property type="entry name" value="L-asparaginase_II"/>
    <property type="match status" value="1"/>
</dbReference>
<protein>
    <submittedName>
        <fullName evidence="6">Asparaginase</fullName>
    </submittedName>
</protein>
<dbReference type="Gene3D" id="3.40.50.40">
    <property type="match status" value="1"/>
</dbReference>
<dbReference type="InterPro" id="IPR040919">
    <property type="entry name" value="Asparaginase_C"/>
</dbReference>
<dbReference type="SMART" id="SM00870">
    <property type="entry name" value="Asparaginase"/>
    <property type="match status" value="1"/>
</dbReference>
<gene>
    <name evidence="6" type="ORF">ACG0Z6_13250</name>
</gene>
<feature type="active site" evidence="3">
    <location>
        <position position="68"/>
    </location>
</feature>
<keyword evidence="7" id="KW-1185">Reference proteome</keyword>
<comment type="caution">
    <text evidence="6">The sequence shown here is derived from an EMBL/GenBank/DDBJ whole genome shotgun (WGS) entry which is preliminary data.</text>
</comment>
<dbReference type="InterPro" id="IPR027474">
    <property type="entry name" value="L-asparaginase_N"/>
</dbReference>
<evidence type="ECO:0000256" key="3">
    <source>
        <dbReference type="PROSITE-ProRule" id="PRU10100"/>
    </source>
</evidence>
<dbReference type="EMBL" id="JBIGHZ010000005">
    <property type="protein sequence ID" value="MFG6449199.1"/>
    <property type="molecule type" value="Genomic_DNA"/>
</dbReference>
<dbReference type="PIRSF" id="PIRSF500176">
    <property type="entry name" value="L_ASNase"/>
    <property type="match status" value="1"/>
</dbReference>
<dbReference type="PROSITE" id="PS00917">
    <property type="entry name" value="ASN_GLN_ASE_2"/>
    <property type="match status" value="1"/>
</dbReference>
<accession>A0ABW7FXZ6</accession>
<dbReference type="PANTHER" id="PTHR11707">
    <property type="entry name" value="L-ASPARAGINASE"/>
    <property type="match status" value="1"/>
</dbReference>